<reference evidence="9 10" key="1">
    <citation type="journal article" date="2015" name="Science">
        <title>Genetic determinants of in vivo fitness and diet responsiveness in multiple human gut Bacteroides.</title>
        <authorList>
            <person name="Wu M."/>
            <person name="McNulty N.P."/>
            <person name="Rodionov D.A."/>
            <person name="Khoroshkin M.S."/>
            <person name="Griffin N.W."/>
            <person name="Cheng J."/>
            <person name="Latreille P."/>
            <person name="Kerstetter R.A."/>
            <person name="Terrapon N."/>
            <person name="Henrissat B."/>
            <person name="Osterman A.L."/>
            <person name="Gordon J.I."/>
        </authorList>
    </citation>
    <scope>NUCLEOTIDE SEQUENCE [LARGE SCALE GENOMIC DNA]</scope>
    <source>
        <strain evidence="9 10">WH2</strain>
    </source>
</reference>
<evidence type="ECO:0000256" key="2">
    <source>
        <dbReference type="ARBA" id="ARBA00022475"/>
    </source>
</evidence>
<feature type="transmembrane region" description="Helical" evidence="6">
    <location>
        <begin position="12"/>
        <end position="37"/>
    </location>
</feature>
<dbReference type="InterPro" id="IPR050250">
    <property type="entry name" value="Macrolide_Exporter_MacB"/>
</dbReference>
<keyword evidence="4 6" id="KW-1133">Transmembrane helix</keyword>
<feature type="transmembrane region" description="Helical" evidence="6">
    <location>
        <begin position="275"/>
        <end position="301"/>
    </location>
</feature>
<feature type="transmembrane region" description="Helical" evidence="6">
    <location>
        <begin position="366"/>
        <end position="387"/>
    </location>
</feature>
<proteinExistence type="predicted"/>
<dbReference type="GO" id="GO:0022857">
    <property type="term" value="F:transmembrane transporter activity"/>
    <property type="evidence" value="ECO:0007669"/>
    <property type="project" value="TreeGrafter"/>
</dbReference>
<dbReference type="InterPro" id="IPR003838">
    <property type="entry name" value="ABC3_permease_C"/>
</dbReference>
<keyword evidence="9" id="KW-0067">ATP-binding</keyword>
<dbReference type="RefSeq" id="WP_029426028.1">
    <property type="nucleotide sequence ID" value="NZ_CP012801.1"/>
</dbReference>
<feature type="domain" description="ABC3 transporter permease C-terminal" evidence="7">
    <location>
        <begin position="670"/>
        <end position="781"/>
    </location>
</feature>
<evidence type="ECO:0000259" key="7">
    <source>
        <dbReference type="Pfam" id="PF02687"/>
    </source>
</evidence>
<dbReference type="PANTHER" id="PTHR30572:SF18">
    <property type="entry name" value="ABC-TYPE MACROLIDE FAMILY EXPORT SYSTEM PERMEASE COMPONENT 2"/>
    <property type="match status" value="1"/>
</dbReference>
<protein>
    <submittedName>
        <fullName evidence="9">Macrolide export ATP-binding/permease protein MacB</fullName>
        <ecNumber evidence="9">3.6.3.-</ecNumber>
    </submittedName>
</protein>
<dbReference type="KEGG" id="bcel:BcellWH2_02258"/>
<evidence type="ECO:0000256" key="5">
    <source>
        <dbReference type="ARBA" id="ARBA00023136"/>
    </source>
</evidence>
<dbReference type="EC" id="3.6.3.-" evidence="9"/>
<gene>
    <name evidence="9" type="primary">macB_7</name>
    <name evidence="9" type="ORF">BcellWH2_02258</name>
</gene>
<dbReference type="PANTHER" id="PTHR30572">
    <property type="entry name" value="MEMBRANE COMPONENT OF TRANSPORTER-RELATED"/>
    <property type="match status" value="1"/>
</dbReference>
<evidence type="ECO:0000256" key="1">
    <source>
        <dbReference type="ARBA" id="ARBA00004651"/>
    </source>
</evidence>
<feature type="transmembrane region" description="Helical" evidence="6">
    <location>
        <begin position="717"/>
        <end position="737"/>
    </location>
</feature>
<feature type="domain" description="ABC3 transporter permease C-terminal" evidence="7">
    <location>
        <begin position="278"/>
        <end position="392"/>
    </location>
</feature>
<dbReference type="PATRIC" id="fig|246787.4.peg.2319"/>
<accession>A0A0N7IF85</accession>
<keyword evidence="5 6" id="KW-0472">Membrane</keyword>
<evidence type="ECO:0000256" key="3">
    <source>
        <dbReference type="ARBA" id="ARBA00022692"/>
    </source>
</evidence>
<evidence type="ECO:0000259" key="8">
    <source>
        <dbReference type="Pfam" id="PF12704"/>
    </source>
</evidence>
<comment type="subcellular location">
    <subcellularLocation>
        <location evidence="1">Cell membrane</location>
        <topology evidence="1">Multi-pass membrane protein</topology>
    </subcellularLocation>
</comment>
<feature type="transmembrane region" description="Helical" evidence="6">
    <location>
        <begin position="327"/>
        <end position="346"/>
    </location>
</feature>
<dbReference type="Pfam" id="PF02687">
    <property type="entry name" value="FtsX"/>
    <property type="match status" value="2"/>
</dbReference>
<evidence type="ECO:0000313" key="9">
    <source>
        <dbReference type="EMBL" id="ALJ59499.1"/>
    </source>
</evidence>
<dbReference type="AlphaFoldDB" id="A0A0N7IF85"/>
<dbReference type="InterPro" id="IPR025857">
    <property type="entry name" value="MacB_PCD"/>
</dbReference>
<name>A0A0N7IF85_9BACE</name>
<sequence>MKQFIRNFNKQKVVGTLNICSLSLSIMVSIVVGLWAINELTYDNFYPDGDRMYRVVQNFELNGKSTRAATSFKPLGEIAKRELPSIEQMCRIVSRPMGVTFHNMVHFGVPSLVTDHNFFSFFGFSLKEGDIETAFSGTNNAIITESAARKYFPDEDPIGQRIVSHGYDFFISGIMYDIPRNSHIQAEVILPMFGSFKSWEWDSGFYYDTYFILSPSADLNLIGERLTQINKAGAGDFLKNAYNEVGLELVRDIHFSKTEPGFDNAVKGDKSFLQILVFTALVILIIGCINFTNLFISTAFIRARSIGIKKSQGAGRRTLILEFYKETAVYVFISVVGGLLLAMLTLPVFNNYTGSTTVLDFYNPQLYVFLFCLIIVTILIAGSFPAFRMTKFGIIETIGGKFRGKKMSAFQKALVIIQFTSSISLLIIVFFFGRQIDTLLSQDLGFDNKNVFYVNGWGAFGADYKSLRNELRKNPAIADVAMKQYDLPLRMGNGVGVRSLDGDEAILIDLSEVSPNYFDFFDMEFLAGENPLWLETAANSRYCVINEAAARALGLEDNPVDASFMYISIGQKLIENDGKTYTVKGVIRDSYVKSLHETPGAQMYLNLSRDDHNPIFIRTVGNPQDAIQAMEKMWKEINPNVPFEYHFLDETYDAQYKAEMNARNVLSYALLITFIISAAGLFAIAFYSTQRRIKEIGIRKINGAKVTDLLLLLNKDVVVWVVISFLIACPIAYVFLYNWLDDFVVKTSLSWWVFLIAGVLSALVALITVSYQTWRTATTNPIESLKTE</sequence>
<feature type="transmembrane region" description="Helical" evidence="6">
    <location>
        <begin position="413"/>
        <end position="433"/>
    </location>
</feature>
<feature type="transmembrane region" description="Helical" evidence="6">
    <location>
        <begin position="665"/>
        <end position="687"/>
    </location>
</feature>
<dbReference type="Pfam" id="PF12704">
    <property type="entry name" value="MacB_PCD"/>
    <property type="match status" value="2"/>
</dbReference>
<organism evidence="9 10">
    <name type="scientific">Bacteroides cellulosilyticus</name>
    <dbReference type="NCBI Taxonomy" id="246787"/>
    <lineage>
        <taxon>Bacteria</taxon>
        <taxon>Pseudomonadati</taxon>
        <taxon>Bacteroidota</taxon>
        <taxon>Bacteroidia</taxon>
        <taxon>Bacteroidales</taxon>
        <taxon>Bacteroidaceae</taxon>
        <taxon>Bacteroides</taxon>
    </lineage>
</organism>
<keyword evidence="9" id="KW-0378">Hydrolase</keyword>
<dbReference type="GO" id="GO:0005886">
    <property type="term" value="C:plasma membrane"/>
    <property type="evidence" value="ECO:0007669"/>
    <property type="project" value="UniProtKB-SubCell"/>
</dbReference>
<keyword evidence="2" id="KW-1003">Cell membrane</keyword>
<keyword evidence="3 6" id="KW-0812">Transmembrane</keyword>
<feature type="transmembrane region" description="Helical" evidence="6">
    <location>
        <begin position="749"/>
        <end position="769"/>
    </location>
</feature>
<evidence type="ECO:0000313" key="10">
    <source>
        <dbReference type="Proteomes" id="UP000061809"/>
    </source>
</evidence>
<evidence type="ECO:0000256" key="6">
    <source>
        <dbReference type="SAM" id="Phobius"/>
    </source>
</evidence>
<evidence type="ECO:0000256" key="4">
    <source>
        <dbReference type="ARBA" id="ARBA00022989"/>
    </source>
</evidence>
<dbReference type="GO" id="GO:0016787">
    <property type="term" value="F:hydrolase activity"/>
    <property type="evidence" value="ECO:0007669"/>
    <property type="project" value="UniProtKB-KW"/>
</dbReference>
<feature type="domain" description="MacB-like periplasmic core" evidence="8">
    <location>
        <begin position="17"/>
        <end position="228"/>
    </location>
</feature>
<dbReference type="GO" id="GO:0005524">
    <property type="term" value="F:ATP binding"/>
    <property type="evidence" value="ECO:0007669"/>
    <property type="project" value="UniProtKB-KW"/>
</dbReference>
<keyword evidence="9" id="KW-0547">Nucleotide-binding</keyword>
<dbReference type="Proteomes" id="UP000061809">
    <property type="component" value="Chromosome"/>
</dbReference>
<dbReference type="EMBL" id="CP012801">
    <property type="protein sequence ID" value="ALJ59499.1"/>
    <property type="molecule type" value="Genomic_DNA"/>
</dbReference>
<feature type="domain" description="MacB-like periplasmic core" evidence="8">
    <location>
        <begin position="422"/>
        <end position="609"/>
    </location>
</feature>